<dbReference type="Gene3D" id="3.90.1140.10">
    <property type="entry name" value="Cyclic phosphodiesterase"/>
    <property type="match status" value="1"/>
</dbReference>
<dbReference type="Pfam" id="PF13563">
    <property type="entry name" value="2_5_RNA_ligase2"/>
    <property type="match status" value="1"/>
</dbReference>
<dbReference type="Proteomes" id="UP001168528">
    <property type="component" value="Unassembled WGS sequence"/>
</dbReference>
<evidence type="ECO:0000313" key="2">
    <source>
        <dbReference type="Proteomes" id="UP001168528"/>
    </source>
</evidence>
<keyword evidence="1" id="KW-0436">Ligase</keyword>
<accession>A0ABT8R117</accession>
<name>A0ABT8R117_9BACT</name>
<dbReference type="RefSeq" id="WP_302036586.1">
    <property type="nucleotide sequence ID" value="NZ_JAUKPO010000002.1"/>
</dbReference>
<evidence type="ECO:0000313" key="1">
    <source>
        <dbReference type="EMBL" id="MDO1445787.1"/>
    </source>
</evidence>
<keyword evidence="2" id="KW-1185">Reference proteome</keyword>
<dbReference type="EMBL" id="JAUKPO010000002">
    <property type="protein sequence ID" value="MDO1445787.1"/>
    <property type="molecule type" value="Genomic_DNA"/>
</dbReference>
<comment type="caution">
    <text evidence="1">The sequence shown here is derived from an EMBL/GenBank/DDBJ whole genome shotgun (WGS) entry which is preliminary data.</text>
</comment>
<proteinExistence type="predicted"/>
<sequence>MNKKAIDVVLLPSGEMMDKAIAINQELLQRGEPKKMVLNKTDCLPHISLLMGCVAEDDFAQVSQLLNDIASRYTAFHLQIAEVAQEGSSTVLNVQNHYCLQELHETIVRELTPYLSYDAVAEMLYNPPEVGPTSLEYINHFRSKASLEKYSPHITVGSGPYQVHNLPISFTAATLAICHLGNYCTCREMLHQVQLK</sequence>
<protein>
    <submittedName>
        <fullName evidence="1">2'-5' RNA ligase family protein</fullName>
    </submittedName>
</protein>
<dbReference type="InterPro" id="IPR009097">
    <property type="entry name" value="Cyclic_Pdiesterase"/>
</dbReference>
<reference evidence="1" key="1">
    <citation type="submission" date="2023-07" db="EMBL/GenBank/DDBJ databases">
        <title>The genome sequence of Rhodocytophaga aerolata KACC 12507.</title>
        <authorList>
            <person name="Zhang X."/>
        </authorList>
    </citation>
    <scope>NUCLEOTIDE SEQUENCE</scope>
    <source>
        <strain evidence="1">KACC 12507</strain>
    </source>
</reference>
<gene>
    <name evidence="1" type="ORF">Q0590_05970</name>
</gene>
<dbReference type="SUPFAM" id="SSF55144">
    <property type="entry name" value="LigT-like"/>
    <property type="match status" value="1"/>
</dbReference>
<organism evidence="1 2">
    <name type="scientific">Rhodocytophaga aerolata</name>
    <dbReference type="NCBI Taxonomy" id="455078"/>
    <lineage>
        <taxon>Bacteria</taxon>
        <taxon>Pseudomonadati</taxon>
        <taxon>Bacteroidota</taxon>
        <taxon>Cytophagia</taxon>
        <taxon>Cytophagales</taxon>
        <taxon>Rhodocytophagaceae</taxon>
        <taxon>Rhodocytophaga</taxon>
    </lineage>
</organism>
<dbReference type="GO" id="GO:0016874">
    <property type="term" value="F:ligase activity"/>
    <property type="evidence" value="ECO:0007669"/>
    <property type="project" value="UniProtKB-KW"/>
</dbReference>